<reference evidence="1" key="2">
    <citation type="submission" date="2022-10" db="EMBL/GenBank/DDBJ databases">
        <authorList>
            <person name="Trinh H.N."/>
        </authorList>
    </citation>
    <scope>NUCLEOTIDE SEQUENCE</scope>
    <source>
        <strain evidence="1">RN2-1</strain>
    </source>
</reference>
<dbReference type="EMBL" id="JAPDNT010000001">
    <property type="protein sequence ID" value="MCW3473722.1"/>
    <property type="molecule type" value="Genomic_DNA"/>
</dbReference>
<sequence>MTSFLLVVFDGLRPDMVRPQTTPNLLRFAALGTRFAHARSVFPSETRVCSASVATGCLPRRHGLVANRIAHPLDPTRTVDTGDMQALRALEQDTGEAVLAAPMLAELLAAGGRDCAVLSSGTTGQTFVLNPRADALGQVTLSAHGAQACSAAGRALLEGLPPPPPAPAARAAWIADAFRTRLLADPPAATILWLCEPDTTGHYGGLGSPAQLAALQTADAAFGRILDAWQAGPHRDRLHIAVASDHGHATVSGHADVGAALAGLPAFADCTLLAGSSGGIFVPGGGAERNAALAEWLTRQDWCGAIYAADGAELPPGVLPRSVLLADHRRAAHVLYTLRTNAGPSAMGLPGITLFDGALAPGAGTHGGLLSAELHTVLMLAGSRIRAGAVSEWPAGLTDIAPTALALLGLGGGGAMDGRVLAEAFVDGAEPADSPAPESWEAAGPGYRQRLARTRLGPHVYLDEGQRD</sequence>
<organism evidence="1 2">
    <name type="scientific">Limobrevibacterium gyesilva</name>
    <dbReference type="NCBI Taxonomy" id="2991712"/>
    <lineage>
        <taxon>Bacteria</taxon>
        <taxon>Pseudomonadati</taxon>
        <taxon>Pseudomonadota</taxon>
        <taxon>Alphaproteobacteria</taxon>
        <taxon>Acetobacterales</taxon>
        <taxon>Acetobacteraceae</taxon>
        <taxon>Limobrevibacterium</taxon>
    </lineage>
</organism>
<dbReference type="SUPFAM" id="SSF53649">
    <property type="entry name" value="Alkaline phosphatase-like"/>
    <property type="match status" value="1"/>
</dbReference>
<accession>A0AA41YKA2</accession>
<gene>
    <name evidence="1" type="ORF">OL599_03960</name>
</gene>
<dbReference type="RefSeq" id="WP_264712292.1">
    <property type="nucleotide sequence ID" value="NZ_JAPDNT010000001.1"/>
</dbReference>
<evidence type="ECO:0000313" key="1">
    <source>
        <dbReference type="EMBL" id="MCW3473722.1"/>
    </source>
</evidence>
<name>A0AA41YKA2_9PROT</name>
<dbReference type="PANTHER" id="PTHR10151:SF120">
    <property type="entry name" value="BIS(5'-ADENOSYL)-TRIPHOSPHATASE"/>
    <property type="match status" value="1"/>
</dbReference>
<keyword evidence="2" id="KW-1185">Reference proteome</keyword>
<dbReference type="Pfam" id="PF01663">
    <property type="entry name" value="Phosphodiest"/>
    <property type="match status" value="1"/>
</dbReference>
<reference evidence="1" key="1">
    <citation type="submission" date="2022-09" db="EMBL/GenBank/DDBJ databases">
        <title>Rhodovastum sp. nov. RN2-1 isolated from soil in Seongnam, South Korea.</title>
        <authorList>
            <person name="Le N.T."/>
        </authorList>
    </citation>
    <scope>NUCLEOTIDE SEQUENCE</scope>
    <source>
        <strain evidence="1">RN2-1</strain>
    </source>
</reference>
<proteinExistence type="predicted"/>
<protein>
    <submittedName>
        <fullName evidence="1">Alkaline phosphatase family protein</fullName>
    </submittedName>
</protein>
<dbReference type="Gene3D" id="3.40.720.10">
    <property type="entry name" value="Alkaline Phosphatase, subunit A"/>
    <property type="match status" value="2"/>
</dbReference>
<dbReference type="Proteomes" id="UP001165679">
    <property type="component" value="Unassembled WGS sequence"/>
</dbReference>
<dbReference type="InterPro" id="IPR017850">
    <property type="entry name" value="Alkaline_phosphatase_core_sf"/>
</dbReference>
<dbReference type="GO" id="GO:0016787">
    <property type="term" value="F:hydrolase activity"/>
    <property type="evidence" value="ECO:0007669"/>
    <property type="project" value="UniProtKB-ARBA"/>
</dbReference>
<dbReference type="AlphaFoldDB" id="A0AA41YKA2"/>
<dbReference type="InterPro" id="IPR002591">
    <property type="entry name" value="Phosphodiest/P_Trfase"/>
</dbReference>
<dbReference type="PANTHER" id="PTHR10151">
    <property type="entry name" value="ECTONUCLEOTIDE PYROPHOSPHATASE/PHOSPHODIESTERASE"/>
    <property type="match status" value="1"/>
</dbReference>
<comment type="caution">
    <text evidence="1">The sequence shown here is derived from an EMBL/GenBank/DDBJ whole genome shotgun (WGS) entry which is preliminary data.</text>
</comment>
<evidence type="ECO:0000313" key="2">
    <source>
        <dbReference type="Proteomes" id="UP001165679"/>
    </source>
</evidence>